<organism evidence="9 10">
    <name type="scientific">Olpidium bornovanus</name>
    <dbReference type="NCBI Taxonomy" id="278681"/>
    <lineage>
        <taxon>Eukaryota</taxon>
        <taxon>Fungi</taxon>
        <taxon>Fungi incertae sedis</taxon>
        <taxon>Olpidiomycota</taxon>
        <taxon>Olpidiomycotina</taxon>
        <taxon>Olpidiomycetes</taxon>
        <taxon>Olpidiales</taxon>
        <taxon>Olpidiaceae</taxon>
        <taxon>Olpidium</taxon>
    </lineage>
</organism>
<accession>A0A8H7ZN30</accession>
<dbReference type="GO" id="GO:0000978">
    <property type="term" value="F:RNA polymerase II cis-regulatory region sequence-specific DNA binding"/>
    <property type="evidence" value="ECO:0007669"/>
    <property type="project" value="TreeGrafter"/>
</dbReference>
<feature type="compositionally biased region" description="Basic and acidic residues" evidence="7">
    <location>
        <begin position="250"/>
        <end position="264"/>
    </location>
</feature>
<dbReference type="Pfam" id="PF00046">
    <property type="entry name" value="Homeodomain"/>
    <property type="match status" value="1"/>
</dbReference>
<dbReference type="GO" id="GO:0030154">
    <property type="term" value="P:cell differentiation"/>
    <property type="evidence" value="ECO:0007669"/>
    <property type="project" value="TreeGrafter"/>
</dbReference>
<feature type="domain" description="Homeobox" evidence="8">
    <location>
        <begin position="173"/>
        <end position="256"/>
    </location>
</feature>
<dbReference type="Proteomes" id="UP000673691">
    <property type="component" value="Unassembled WGS sequence"/>
</dbReference>
<dbReference type="AlphaFoldDB" id="A0A8H7ZN30"/>
<reference evidence="9 10" key="1">
    <citation type="journal article" name="Sci. Rep.">
        <title>Genome-scale phylogenetic analyses confirm Olpidium as the closest living zoosporic fungus to the non-flagellated, terrestrial fungi.</title>
        <authorList>
            <person name="Chang Y."/>
            <person name="Rochon D."/>
            <person name="Sekimoto S."/>
            <person name="Wang Y."/>
            <person name="Chovatia M."/>
            <person name="Sandor L."/>
            <person name="Salamov A."/>
            <person name="Grigoriev I.V."/>
            <person name="Stajich J.E."/>
            <person name="Spatafora J.W."/>
        </authorList>
    </citation>
    <scope>NUCLEOTIDE SEQUENCE [LARGE SCALE GENOMIC DNA]</scope>
    <source>
        <strain evidence="9">S191</strain>
    </source>
</reference>
<feature type="region of interest" description="Disordered" evidence="7">
    <location>
        <begin position="1"/>
        <end position="73"/>
    </location>
</feature>
<dbReference type="GO" id="GO:0006357">
    <property type="term" value="P:regulation of transcription by RNA polymerase II"/>
    <property type="evidence" value="ECO:0007669"/>
    <property type="project" value="TreeGrafter"/>
</dbReference>
<keyword evidence="3 5" id="KW-0371">Homeobox</keyword>
<dbReference type="Gene3D" id="1.10.10.60">
    <property type="entry name" value="Homeodomain-like"/>
    <property type="match status" value="1"/>
</dbReference>
<evidence type="ECO:0000256" key="5">
    <source>
        <dbReference type="PROSITE-ProRule" id="PRU00108"/>
    </source>
</evidence>
<evidence type="ECO:0000256" key="1">
    <source>
        <dbReference type="ARBA" id="ARBA00004123"/>
    </source>
</evidence>
<feature type="region of interest" description="Disordered" evidence="7">
    <location>
        <begin position="334"/>
        <end position="391"/>
    </location>
</feature>
<keyword evidence="4 5" id="KW-0539">Nucleus</keyword>
<feature type="compositionally biased region" description="Basic residues" evidence="7">
    <location>
        <begin position="54"/>
        <end position="69"/>
    </location>
</feature>
<proteinExistence type="predicted"/>
<feature type="DNA-binding region" description="Homeobox" evidence="5">
    <location>
        <begin position="175"/>
        <end position="257"/>
    </location>
</feature>
<dbReference type="InterPro" id="IPR009057">
    <property type="entry name" value="Homeodomain-like_sf"/>
</dbReference>
<evidence type="ECO:0000313" key="10">
    <source>
        <dbReference type="Proteomes" id="UP000673691"/>
    </source>
</evidence>
<gene>
    <name evidence="9" type="ORF">BJ554DRAFT_3731</name>
</gene>
<keyword evidence="10" id="KW-1185">Reference proteome</keyword>
<feature type="non-terminal residue" evidence="9">
    <location>
        <position position="448"/>
    </location>
</feature>
<evidence type="ECO:0000313" key="9">
    <source>
        <dbReference type="EMBL" id="KAG5456508.1"/>
    </source>
</evidence>
<dbReference type="PROSITE" id="PS50071">
    <property type="entry name" value="HOMEOBOX_2"/>
    <property type="match status" value="1"/>
</dbReference>
<dbReference type="InterPro" id="IPR001356">
    <property type="entry name" value="HD"/>
</dbReference>
<sequence>MSTVAQAFTPAPAPGVNPAVDVQRQGTPAARDPAAHANPRDRLSPSDSAFAQARRQKHGGRRASHHPPLRPRILPAIPTSAIFTDPSVKLPPVLVNTAGGSIATAHFVPRLPGLDSLSLTPQIGGPPAAAVPVSSLISQPALFPATQPATGTSAVGGQQQAVSHTPFVGADRTGRKARRRRTTATQLAELTKVFAKNDYPDNALREELSKKTGMTNREIQVRVSAHAVCLPWGTFRAGVARTQVWFQNRRQKESNVERRQEAIRRSSLVSGASSSAGQAERTAEPGCSVAVASGARVAPAAGGRPPPHIVPKPSDESPVPLGPLQQLAAACAVGSRPGPSTAHANPLLPNNWPSCPQMLETAAGSQQGQQGPGLSTAGAVNNSAGDVGTQHLPRKMSLNMITLDGRTFFMAEPAAPTTVPVGRQAQTAIVGLPAGGNQVAGVGALPQA</sequence>
<evidence type="ECO:0000256" key="6">
    <source>
        <dbReference type="RuleBase" id="RU000682"/>
    </source>
</evidence>
<keyword evidence="2 5" id="KW-0238">DNA-binding</keyword>
<dbReference type="GO" id="GO:0005634">
    <property type="term" value="C:nucleus"/>
    <property type="evidence" value="ECO:0007669"/>
    <property type="project" value="UniProtKB-SubCell"/>
</dbReference>
<dbReference type="InterPro" id="IPR051000">
    <property type="entry name" value="Homeobox_DNA-bind_prot"/>
</dbReference>
<evidence type="ECO:0000256" key="4">
    <source>
        <dbReference type="ARBA" id="ARBA00023242"/>
    </source>
</evidence>
<dbReference type="EMBL" id="JAEFCI010011621">
    <property type="protein sequence ID" value="KAG5456508.1"/>
    <property type="molecule type" value="Genomic_DNA"/>
</dbReference>
<evidence type="ECO:0000256" key="7">
    <source>
        <dbReference type="SAM" id="MobiDB-lite"/>
    </source>
</evidence>
<evidence type="ECO:0000256" key="3">
    <source>
        <dbReference type="ARBA" id="ARBA00023155"/>
    </source>
</evidence>
<feature type="compositionally biased region" description="Low complexity" evidence="7">
    <location>
        <begin position="288"/>
        <end position="303"/>
    </location>
</feature>
<dbReference type="CDD" id="cd00086">
    <property type="entry name" value="homeodomain"/>
    <property type="match status" value="1"/>
</dbReference>
<dbReference type="OrthoDB" id="6159439at2759"/>
<dbReference type="SMART" id="SM00389">
    <property type="entry name" value="HOX"/>
    <property type="match status" value="1"/>
</dbReference>
<dbReference type="PANTHER" id="PTHR24324:SF5">
    <property type="entry name" value="HEMATOPOIETICALLY-EXPRESSED HOMEOBOX PROTEIN HHEX"/>
    <property type="match status" value="1"/>
</dbReference>
<feature type="compositionally biased region" description="Low complexity" evidence="7">
    <location>
        <begin position="266"/>
        <end position="277"/>
    </location>
</feature>
<protein>
    <recommendedName>
        <fullName evidence="8">Homeobox domain-containing protein</fullName>
    </recommendedName>
</protein>
<dbReference type="SUPFAM" id="SSF46689">
    <property type="entry name" value="Homeodomain-like"/>
    <property type="match status" value="1"/>
</dbReference>
<dbReference type="PANTHER" id="PTHR24324">
    <property type="entry name" value="HOMEOBOX PROTEIN HHEX"/>
    <property type="match status" value="1"/>
</dbReference>
<evidence type="ECO:0000259" key="8">
    <source>
        <dbReference type="PROSITE" id="PS50071"/>
    </source>
</evidence>
<name>A0A8H7ZN30_9FUNG</name>
<evidence type="ECO:0000256" key="2">
    <source>
        <dbReference type="ARBA" id="ARBA00023125"/>
    </source>
</evidence>
<feature type="region of interest" description="Disordered" evidence="7">
    <location>
        <begin position="250"/>
        <end position="322"/>
    </location>
</feature>
<comment type="subcellular location">
    <subcellularLocation>
        <location evidence="1 5 6">Nucleus</location>
    </subcellularLocation>
</comment>
<feature type="compositionally biased region" description="Low complexity" evidence="7">
    <location>
        <begin position="364"/>
        <end position="373"/>
    </location>
</feature>
<comment type="caution">
    <text evidence="9">The sequence shown here is derived from an EMBL/GenBank/DDBJ whole genome shotgun (WGS) entry which is preliminary data.</text>
</comment>